<evidence type="ECO:0000313" key="2">
    <source>
        <dbReference type="EMBL" id="TFK35474.1"/>
    </source>
</evidence>
<protein>
    <submittedName>
        <fullName evidence="2">Uncharacterized protein</fullName>
    </submittedName>
</protein>
<dbReference type="AlphaFoldDB" id="A0A5C3LQX5"/>
<organism evidence="2 3">
    <name type="scientific">Crucibulum laeve</name>
    <dbReference type="NCBI Taxonomy" id="68775"/>
    <lineage>
        <taxon>Eukaryota</taxon>
        <taxon>Fungi</taxon>
        <taxon>Dikarya</taxon>
        <taxon>Basidiomycota</taxon>
        <taxon>Agaricomycotina</taxon>
        <taxon>Agaricomycetes</taxon>
        <taxon>Agaricomycetidae</taxon>
        <taxon>Agaricales</taxon>
        <taxon>Agaricineae</taxon>
        <taxon>Nidulariaceae</taxon>
        <taxon>Crucibulum</taxon>
    </lineage>
</organism>
<accession>A0A5C3LQX5</accession>
<dbReference type="Proteomes" id="UP000308652">
    <property type="component" value="Unassembled WGS sequence"/>
</dbReference>
<keyword evidence="1" id="KW-0472">Membrane</keyword>
<dbReference type="EMBL" id="ML213621">
    <property type="protein sequence ID" value="TFK35474.1"/>
    <property type="molecule type" value="Genomic_DNA"/>
</dbReference>
<evidence type="ECO:0000313" key="3">
    <source>
        <dbReference type="Proteomes" id="UP000308652"/>
    </source>
</evidence>
<keyword evidence="1" id="KW-0812">Transmembrane</keyword>
<keyword evidence="3" id="KW-1185">Reference proteome</keyword>
<dbReference type="OrthoDB" id="2830968at2759"/>
<keyword evidence="1" id="KW-1133">Transmembrane helix</keyword>
<feature type="transmembrane region" description="Helical" evidence="1">
    <location>
        <begin position="26"/>
        <end position="49"/>
    </location>
</feature>
<name>A0A5C3LQX5_9AGAR</name>
<proteinExistence type="predicted"/>
<gene>
    <name evidence="2" type="ORF">BDQ12DRAFT_668562</name>
</gene>
<evidence type="ECO:0000256" key="1">
    <source>
        <dbReference type="SAM" id="Phobius"/>
    </source>
</evidence>
<reference evidence="2 3" key="1">
    <citation type="journal article" date="2019" name="Nat. Ecol. Evol.">
        <title>Megaphylogeny resolves global patterns of mushroom evolution.</title>
        <authorList>
            <person name="Varga T."/>
            <person name="Krizsan K."/>
            <person name="Foldi C."/>
            <person name="Dima B."/>
            <person name="Sanchez-Garcia M."/>
            <person name="Sanchez-Ramirez S."/>
            <person name="Szollosi G.J."/>
            <person name="Szarkandi J.G."/>
            <person name="Papp V."/>
            <person name="Albert L."/>
            <person name="Andreopoulos W."/>
            <person name="Angelini C."/>
            <person name="Antonin V."/>
            <person name="Barry K.W."/>
            <person name="Bougher N.L."/>
            <person name="Buchanan P."/>
            <person name="Buyck B."/>
            <person name="Bense V."/>
            <person name="Catcheside P."/>
            <person name="Chovatia M."/>
            <person name="Cooper J."/>
            <person name="Damon W."/>
            <person name="Desjardin D."/>
            <person name="Finy P."/>
            <person name="Geml J."/>
            <person name="Haridas S."/>
            <person name="Hughes K."/>
            <person name="Justo A."/>
            <person name="Karasinski D."/>
            <person name="Kautmanova I."/>
            <person name="Kiss B."/>
            <person name="Kocsube S."/>
            <person name="Kotiranta H."/>
            <person name="LaButti K.M."/>
            <person name="Lechner B.E."/>
            <person name="Liimatainen K."/>
            <person name="Lipzen A."/>
            <person name="Lukacs Z."/>
            <person name="Mihaltcheva S."/>
            <person name="Morgado L.N."/>
            <person name="Niskanen T."/>
            <person name="Noordeloos M.E."/>
            <person name="Ohm R.A."/>
            <person name="Ortiz-Santana B."/>
            <person name="Ovrebo C."/>
            <person name="Racz N."/>
            <person name="Riley R."/>
            <person name="Savchenko A."/>
            <person name="Shiryaev A."/>
            <person name="Soop K."/>
            <person name="Spirin V."/>
            <person name="Szebenyi C."/>
            <person name="Tomsovsky M."/>
            <person name="Tulloss R.E."/>
            <person name="Uehling J."/>
            <person name="Grigoriev I.V."/>
            <person name="Vagvolgyi C."/>
            <person name="Papp T."/>
            <person name="Martin F.M."/>
            <person name="Miettinen O."/>
            <person name="Hibbett D.S."/>
            <person name="Nagy L.G."/>
        </authorList>
    </citation>
    <scope>NUCLEOTIDE SEQUENCE [LARGE SCALE GENOMIC DNA]</scope>
    <source>
        <strain evidence="2 3">CBS 166.37</strain>
    </source>
</reference>
<sequence>MAKSQSVSRVPLNIWRKYPHEPYIRALIRGTLVAIAFAVLGAFSVHTIAQVADLSKFYAMRSSWNLGIIPQPHLFTNHCTSAMAPDGDQVAFSALLKVTTQCSEDYYNHIDIDQGWIRNVDMFRAFHAENDTTLCLAFECPSCSSMKVNGKYLARFWSKLLVNMTFPAVTPGSIWNTDHADHIGSIALWPWNKVANPQNGVNPRDKSQTKALPSNIEDEPFIVTNGSHLLSQVTYMEDALSTSVTVPSRSSNDTSGDASISLRAPLWPGWTTTRPFTFVTLPALIGTLGGLWSAFGTGLTIVFGTTITFLLLGKKPISASGLFTLGGKSASRRLDERYLIPGRPIDPELRSQALTAYLADYFVDSGELDLTLGRIAKGSSYRCVARRGRAFRSLKPTLAAYTPSPREVLVHLEHDTQQKDVGMKSMQETIDKLGEQICMLEDKNDSTFVEKKRLEALPNALKEVHIFNYITSPSAKVIYAQKVANLQAQLWEATDLCEDFKGEIHIITPTLNFNASNVFWKGKECALCLLTQRELDLQVVQGALQTIEPAVETWRDAYYCSLLAQLEGSLKTAESDLVVEKVKVSELDQRLSKDRRALLNAENQYRDQLPVTENNTLLLTIYQYIEKVVGVHKTPLSQIQLDFDKRCKEGEARFTEKLVDMRK</sequence>